<dbReference type="KEGG" id="mft:XA26_34470"/>
<comment type="caution">
    <text evidence="2">Lacks conserved residue(s) required for the propagation of feature annotation.</text>
</comment>
<dbReference type="Gene3D" id="3.40.1090.10">
    <property type="entry name" value="Cytosolic phospholipase A2 catalytic domain"/>
    <property type="match status" value="2"/>
</dbReference>
<keyword evidence="1 2" id="KW-0443">Lipid metabolism</keyword>
<reference evidence="3 4" key="1">
    <citation type="journal article" date="2015" name="MBio">
        <title>Enzymatic Degradation of Phenazines Can Generate Energy and Protect Sensitive Organisms from Toxicity.</title>
        <authorList>
            <person name="Costa K.C."/>
            <person name="Bergkessel M."/>
            <person name="Saunders S."/>
            <person name="Korlach J."/>
            <person name="Newman D.K."/>
        </authorList>
    </citation>
    <scope>NUCLEOTIDE SEQUENCE [LARGE SCALE GENOMIC DNA]</scope>
    <source>
        <strain evidence="3 4">CT6</strain>
    </source>
</reference>
<dbReference type="GO" id="GO:0046475">
    <property type="term" value="P:glycerophospholipid catabolic process"/>
    <property type="evidence" value="ECO:0007669"/>
    <property type="project" value="TreeGrafter"/>
</dbReference>
<dbReference type="EMBL" id="CP011269">
    <property type="protein sequence ID" value="ALI27274.1"/>
    <property type="molecule type" value="Genomic_DNA"/>
</dbReference>
<keyword evidence="2" id="KW-0442">Lipid degradation</keyword>
<dbReference type="InterPro" id="IPR002641">
    <property type="entry name" value="PNPLA_dom"/>
</dbReference>
<proteinExistence type="predicted"/>
<organism evidence="3 4">
    <name type="scientific">Mycolicibacterium fortuitum</name>
    <name type="common">Mycobacterium fortuitum</name>
    <dbReference type="NCBI Taxonomy" id="1766"/>
    <lineage>
        <taxon>Bacteria</taxon>
        <taxon>Bacillati</taxon>
        <taxon>Actinomycetota</taxon>
        <taxon>Actinomycetes</taxon>
        <taxon>Mycobacteriales</taxon>
        <taxon>Mycobacteriaceae</taxon>
        <taxon>Mycolicibacterium</taxon>
    </lineage>
</organism>
<dbReference type="SUPFAM" id="SSF52151">
    <property type="entry name" value="FabD/lysophospholipase-like"/>
    <property type="match status" value="1"/>
</dbReference>
<dbReference type="GO" id="GO:0004623">
    <property type="term" value="F:phospholipase A2 activity"/>
    <property type="evidence" value="ECO:0007669"/>
    <property type="project" value="TreeGrafter"/>
</dbReference>
<evidence type="ECO:0000256" key="2">
    <source>
        <dbReference type="PROSITE-ProRule" id="PRU01161"/>
    </source>
</evidence>
<sequence length="366" mass="39780">MTDDVEPDVLDLPAVGPRDGVGLCLSGGGFRAMLFHLGTLRRLNETGWLARLTRVASVSGGSITAAVLGLAWRRLEFDNSGVAGNFGGEVEEPVMDLADHTLDRPAVLGGLLTPGRISRRVQHAYDRHLFHGATLQDLPHHGEGPLFVILSTNLSNGSAWRFSQPYMRDWRTESIANPTLAIAHAVTASSAFPPFLSPSLLDIPGKGTLQLTDGGVFDNLGLEPVVKRCATVFVSDGGGTFKVDPNPKRDWIRATLRVLDTVDVEVRRLRRRQIVGLLASRQRRGAFMAINTDYSRFPQRSPALPAGEGATKALSRTPTRLKKIDPTVRRQLVNWGYAACDAALRSYVDKELSDPPGFPYPTEGVG</sequence>
<accession>A0A0N9Y2T6</accession>
<dbReference type="InterPro" id="IPR016035">
    <property type="entry name" value="Acyl_Trfase/lysoPLipase"/>
</dbReference>
<evidence type="ECO:0000313" key="4">
    <source>
        <dbReference type="Proteomes" id="UP000057134"/>
    </source>
</evidence>
<evidence type="ECO:0000313" key="3">
    <source>
        <dbReference type="EMBL" id="ALI27274.1"/>
    </source>
</evidence>
<dbReference type="PANTHER" id="PTHR10728:SF40">
    <property type="entry name" value="PATATIN FAMILY PROTEIN"/>
    <property type="match status" value="1"/>
</dbReference>
<feature type="active site" description="Proton acceptor" evidence="2">
    <location>
        <position position="213"/>
    </location>
</feature>
<feature type="active site" description="Nucleophile" evidence="2">
    <location>
        <position position="59"/>
    </location>
</feature>
<dbReference type="RefSeq" id="WP_054602471.1">
    <property type="nucleotide sequence ID" value="NZ_CP011269.1"/>
</dbReference>
<dbReference type="Pfam" id="PF01734">
    <property type="entry name" value="Patatin"/>
    <property type="match status" value="1"/>
</dbReference>
<protein>
    <submittedName>
        <fullName evidence="3">Uncharacterized protein</fullName>
    </submittedName>
</protein>
<dbReference type="PANTHER" id="PTHR10728">
    <property type="entry name" value="CYTOSOLIC PHOSPHOLIPASE A2"/>
    <property type="match status" value="1"/>
</dbReference>
<keyword evidence="4" id="KW-1185">Reference proteome</keyword>
<keyword evidence="2" id="KW-0378">Hydrolase</keyword>
<feature type="short sequence motif" description="DGA/G" evidence="2">
    <location>
        <begin position="213"/>
        <end position="215"/>
    </location>
</feature>
<dbReference type="STRING" id="1766.XA26_34470"/>
<dbReference type="AlphaFoldDB" id="A0A0N9Y2T6"/>
<dbReference type="OrthoDB" id="9813090at2"/>
<dbReference type="Proteomes" id="UP000057134">
    <property type="component" value="Chromosome"/>
</dbReference>
<evidence type="ECO:0000256" key="1">
    <source>
        <dbReference type="ARBA" id="ARBA00023098"/>
    </source>
</evidence>
<name>A0A0N9Y2T6_MYCFO</name>
<dbReference type="GO" id="GO:0005829">
    <property type="term" value="C:cytosol"/>
    <property type="evidence" value="ECO:0007669"/>
    <property type="project" value="TreeGrafter"/>
</dbReference>
<gene>
    <name evidence="3" type="ORF">XA26_34470</name>
</gene>
<dbReference type="PROSITE" id="PS51635">
    <property type="entry name" value="PNPLA"/>
    <property type="match status" value="1"/>
</dbReference>
<dbReference type="PATRIC" id="fig|1766.6.peg.3430"/>